<dbReference type="AlphaFoldDB" id="A0A6S7F9V4"/>
<dbReference type="RefSeq" id="WP_042795529.1">
    <property type="nucleotide sequence ID" value="NZ_CADILH010000014.1"/>
</dbReference>
<organism evidence="1 2">
    <name type="scientific">Achromobacter insolitus</name>
    <dbReference type="NCBI Taxonomy" id="217204"/>
    <lineage>
        <taxon>Bacteria</taxon>
        <taxon>Pseudomonadati</taxon>
        <taxon>Pseudomonadota</taxon>
        <taxon>Betaproteobacteria</taxon>
        <taxon>Burkholderiales</taxon>
        <taxon>Alcaligenaceae</taxon>
        <taxon>Achromobacter</taxon>
    </lineage>
</organism>
<evidence type="ECO:0008006" key="3">
    <source>
        <dbReference type="Google" id="ProtNLM"/>
    </source>
</evidence>
<protein>
    <recommendedName>
        <fullName evidence="3">DUF2188 domain-containing protein</fullName>
    </recommendedName>
</protein>
<accession>A0A6S7F9V4</accession>
<evidence type="ECO:0000313" key="2">
    <source>
        <dbReference type="Proteomes" id="UP000494183"/>
    </source>
</evidence>
<proteinExistence type="predicted"/>
<dbReference type="Proteomes" id="UP000494183">
    <property type="component" value="Unassembled WGS sequence"/>
</dbReference>
<name>A0A6S7F9V4_9BURK</name>
<gene>
    <name evidence="1" type="ORF">LMG6000_06091</name>
</gene>
<dbReference type="EMBL" id="CADILH010000014">
    <property type="protein sequence ID" value="CAB3939176.1"/>
    <property type="molecule type" value="Genomic_DNA"/>
</dbReference>
<evidence type="ECO:0000313" key="1">
    <source>
        <dbReference type="EMBL" id="CAB3939176.1"/>
    </source>
</evidence>
<keyword evidence="2" id="KW-1185">Reference proteome</keyword>
<sequence>MIVEVFQRPDLSWAFRRIAMLGVQEDGQRYASRDDAVAAAQAAYPDVSITLREPDTDGTTLA</sequence>
<reference evidence="1 2" key="1">
    <citation type="submission" date="2020-04" db="EMBL/GenBank/DDBJ databases">
        <authorList>
            <person name="De Canck E."/>
        </authorList>
    </citation>
    <scope>NUCLEOTIDE SEQUENCE [LARGE SCALE GENOMIC DNA]</scope>
    <source>
        <strain evidence="1 2">LMG 6000</strain>
    </source>
</reference>